<accession>A0A7W9W9J5</accession>
<comment type="caution">
    <text evidence="3">The sequence shown here is derived from an EMBL/GenBank/DDBJ whole genome shotgun (WGS) entry which is preliminary data.</text>
</comment>
<dbReference type="EMBL" id="JACHGW010000006">
    <property type="protein sequence ID" value="MBB6053356.1"/>
    <property type="molecule type" value="Genomic_DNA"/>
</dbReference>
<evidence type="ECO:0000256" key="1">
    <source>
        <dbReference type="SAM" id="Coils"/>
    </source>
</evidence>
<feature type="region of interest" description="Disordered" evidence="2">
    <location>
        <begin position="181"/>
        <end position="209"/>
    </location>
</feature>
<keyword evidence="4" id="KW-1185">Reference proteome</keyword>
<evidence type="ECO:0000313" key="3">
    <source>
        <dbReference type="EMBL" id="MBB6053356.1"/>
    </source>
</evidence>
<feature type="coiled-coil region" evidence="1">
    <location>
        <begin position="53"/>
        <end position="87"/>
    </location>
</feature>
<feature type="compositionally biased region" description="Low complexity" evidence="2">
    <location>
        <begin position="188"/>
        <end position="201"/>
    </location>
</feature>
<organism evidence="3 4">
    <name type="scientific">Armatimonas rosea</name>
    <dbReference type="NCBI Taxonomy" id="685828"/>
    <lineage>
        <taxon>Bacteria</taxon>
        <taxon>Bacillati</taxon>
        <taxon>Armatimonadota</taxon>
        <taxon>Armatimonadia</taxon>
        <taxon>Armatimonadales</taxon>
        <taxon>Armatimonadaceae</taxon>
        <taxon>Armatimonas</taxon>
    </lineage>
</organism>
<proteinExistence type="predicted"/>
<reference evidence="3 4" key="1">
    <citation type="submission" date="2020-08" db="EMBL/GenBank/DDBJ databases">
        <title>Genomic Encyclopedia of Type Strains, Phase IV (KMG-IV): sequencing the most valuable type-strain genomes for metagenomic binning, comparative biology and taxonomic classification.</title>
        <authorList>
            <person name="Goeker M."/>
        </authorList>
    </citation>
    <scope>NUCLEOTIDE SEQUENCE [LARGE SCALE GENOMIC DNA]</scope>
    <source>
        <strain evidence="3 4">DSM 23562</strain>
    </source>
</reference>
<gene>
    <name evidence="3" type="ORF">HNQ39_005190</name>
</gene>
<keyword evidence="1" id="KW-0175">Coiled coil</keyword>
<evidence type="ECO:0000313" key="4">
    <source>
        <dbReference type="Proteomes" id="UP000520814"/>
    </source>
</evidence>
<dbReference type="Proteomes" id="UP000520814">
    <property type="component" value="Unassembled WGS sequence"/>
</dbReference>
<dbReference type="SUPFAM" id="SSF101447">
    <property type="entry name" value="Formin homology 2 domain (FH2 domain)"/>
    <property type="match status" value="1"/>
</dbReference>
<name>A0A7W9W9J5_ARMRO</name>
<evidence type="ECO:0000256" key="2">
    <source>
        <dbReference type="SAM" id="MobiDB-lite"/>
    </source>
</evidence>
<sequence length="209" mass="23076">MIEATPVASPPPAPVPPPPPAAVPANVTVEAAYAMLQAFPKETEDAQRLPALRAALAATVEEKNKTLQQLLAEVLQEKARIAGLLQNQDKHFELQVQKITEAVDALWDKRDKLTEHHQRVTLQGKERLDGLDQLIQCLSLTDDTAPSPMTLTTMTPPKVELVEENDEPVVIRMPMMELRPLGEDQSFESVPEPVEEAPSNPRKLYRSAA</sequence>
<dbReference type="AlphaFoldDB" id="A0A7W9W9J5"/>
<protein>
    <submittedName>
        <fullName evidence="3">Uncharacterized protein</fullName>
    </submittedName>
</protein>
<dbReference type="RefSeq" id="WP_184203450.1">
    <property type="nucleotide sequence ID" value="NZ_JACHGW010000006.1"/>
</dbReference>